<proteinExistence type="predicted"/>
<dbReference type="SMART" id="SM00387">
    <property type="entry name" value="HATPase_c"/>
    <property type="match status" value="1"/>
</dbReference>
<dbReference type="InterPro" id="IPR036097">
    <property type="entry name" value="HisK_dim/P_sf"/>
</dbReference>
<keyword evidence="9" id="KW-0812">Transmembrane</keyword>
<feature type="domain" description="Histidine kinase" evidence="10">
    <location>
        <begin position="198"/>
        <end position="404"/>
    </location>
</feature>
<evidence type="ECO:0000259" key="10">
    <source>
        <dbReference type="PROSITE" id="PS50109"/>
    </source>
</evidence>
<dbReference type="Gene3D" id="3.30.565.10">
    <property type="entry name" value="Histidine kinase-like ATPase, C-terminal domain"/>
    <property type="match status" value="1"/>
</dbReference>
<dbReference type="InterPro" id="IPR005467">
    <property type="entry name" value="His_kinase_dom"/>
</dbReference>
<keyword evidence="7" id="KW-0067">ATP-binding</keyword>
<dbReference type="SMART" id="SM00388">
    <property type="entry name" value="HisKA"/>
    <property type="match status" value="1"/>
</dbReference>
<dbReference type="EMBL" id="MDKC01000003">
    <property type="protein sequence ID" value="ODG93110.1"/>
    <property type="molecule type" value="Genomic_DNA"/>
</dbReference>
<evidence type="ECO:0000256" key="1">
    <source>
        <dbReference type="ARBA" id="ARBA00000085"/>
    </source>
</evidence>
<evidence type="ECO:0000256" key="3">
    <source>
        <dbReference type="ARBA" id="ARBA00022553"/>
    </source>
</evidence>
<dbReference type="Pfam" id="PF00512">
    <property type="entry name" value="HisKA"/>
    <property type="match status" value="1"/>
</dbReference>
<reference evidence="11 12" key="1">
    <citation type="submission" date="2016-07" db="EMBL/GenBank/DDBJ databases">
        <authorList>
            <person name="Townsley L."/>
            <person name="Shank E.A."/>
        </authorList>
    </citation>
    <scope>NUCLEOTIDE SEQUENCE [LARGE SCALE GENOMIC DNA]</scope>
    <source>
        <strain evidence="11 12">CH01</strain>
    </source>
</reference>
<dbReference type="CDD" id="cd00082">
    <property type="entry name" value="HisKA"/>
    <property type="match status" value="1"/>
</dbReference>
<dbReference type="InterPro" id="IPR003661">
    <property type="entry name" value="HisK_dim/P_dom"/>
</dbReference>
<dbReference type="PANTHER" id="PTHR43065:SF46">
    <property type="entry name" value="C4-DICARBOXYLATE TRANSPORT SENSOR PROTEIN DCTB"/>
    <property type="match status" value="1"/>
</dbReference>
<keyword evidence="6" id="KW-0418">Kinase</keyword>
<dbReference type="Proteomes" id="UP000094580">
    <property type="component" value="Unassembled WGS sequence"/>
</dbReference>
<keyword evidence="9" id="KW-1133">Transmembrane helix</keyword>
<dbReference type="Pfam" id="PF02518">
    <property type="entry name" value="HATPase_c"/>
    <property type="match status" value="1"/>
</dbReference>
<protein>
    <recommendedName>
        <fullName evidence="2">histidine kinase</fullName>
        <ecNumber evidence="2">2.7.13.3</ecNumber>
    </recommendedName>
</protein>
<evidence type="ECO:0000256" key="7">
    <source>
        <dbReference type="ARBA" id="ARBA00022840"/>
    </source>
</evidence>
<feature type="transmembrane region" description="Helical" evidence="9">
    <location>
        <begin position="92"/>
        <end position="109"/>
    </location>
</feature>
<dbReference type="RefSeq" id="WP_069032736.1">
    <property type="nucleotide sequence ID" value="NZ_MDKC01000003.1"/>
</dbReference>
<keyword evidence="8" id="KW-0902">Two-component regulatory system</keyword>
<dbReference type="SUPFAM" id="SSF47384">
    <property type="entry name" value="Homodimeric domain of signal transducing histidine kinase"/>
    <property type="match status" value="1"/>
</dbReference>
<feature type="transmembrane region" description="Helical" evidence="9">
    <location>
        <begin position="116"/>
        <end position="135"/>
    </location>
</feature>
<evidence type="ECO:0000313" key="11">
    <source>
        <dbReference type="EMBL" id="ODG93110.1"/>
    </source>
</evidence>
<comment type="caution">
    <text evidence="11">The sequence shown here is derived from an EMBL/GenBank/DDBJ whole genome shotgun (WGS) entry which is preliminary data.</text>
</comment>
<evidence type="ECO:0000256" key="5">
    <source>
        <dbReference type="ARBA" id="ARBA00022741"/>
    </source>
</evidence>
<dbReference type="PROSITE" id="PS50109">
    <property type="entry name" value="HIS_KIN"/>
    <property type="match status" value="1"/>
</dbReference>
<comment type="catalytic activity">
    <reaction evidence="1">
        <text>ATP + protein L-histidine = ADP + protein N-phospho-L-histidine.</text>
        <dbReference type="EC" id="2.7.13.3"/>
    </reaction>
</comment>
<keyword evidence="3" id="KW-0597">Phosphoprotein</keyword>
<gene>
    <name evidence="11" type="ORF">BED47_16505</name>
</gene>
<feature type="transmembrane region" description="Helical" evidence="9">
    <location>
        <begin position="12"/>
        <end position="32"/>
    </location>
</feature>
<organism evidence="11 12">
    <name type="scientific">Gottfriedia luciferensis</name>
    <dbReference type="NCBI Taxonomy" id="178774"/>
    <lineage>
        <taxon>Bacteria</taxon>
        <taxon>Bacillati</taxon>
        <taxon>Bacillota</taxon>
        <taxon>Bacilli</taxon>
        <taxon>Bacillales</taxon>
        <taxon>Bacillaceae</taxon>
        <taxon>Gottfriedia</taxon>
    </lineage>
</organism>
<dbReference type="PRINTS" id="PR00344">
    <property type="entry name" value="BCTRLSENSOR"/>
</dbReference>
<dbReference type="EC" id="2.7.13.3" evidence="2"/>
<evidence type="ECO:0000256" key="8">
    <source>
        <dbReference type="ARBA" id="ARBA00023012"/>
    </source>
</evidence>
<keyword evidence="4" id="KW-0808">Transferase</keyword>
<evidence type="ECO:0000256" key="6">
    <source>
        <dbReference type="ARBA" id="ARBA00022777"/>
    </source>
</evidence>
<evidence type="ECO:0000256" key="9">
    <source>
        <dbReference type="SAM" id="Phobius"/>
    </source>
</evidence>
<feature type="transmembrane region" description="Helical" evidence="9">
    <location>
        <begin position="141"/>
        <end position="167"/>
    </location>
</feature>
<evidence type="ECO:0000313" key="12">
    <source>
        <dbReference type="Proteomes" id="UP000094580"/>
    </source>
</evidence>
<dbReference type="InterPro" id="IPR036890">
    <property type="entry name" value="HATPase_C_sf"/>
</dbReference>
<dbReference type="InterPro" id="IPR003594">
    <property type="entry name" value="HATPase_dom"/>
</dbReference>
<accession>A0ABX2ZTJ1</accession>
<evidence type="ECO:0000256" key="2">
    <source>
        <dbReference type="ARBA" id="ARBA00012438"/>
    </source>
</evidence>
<dbReference type="InterPro" id="IPR004358">
    <property type="entry name" value="Sig_transdc_His_kin-like_C"/>
</dbReference>
<feature type="transmembrane region" description="Helical" evidence="9">
    <location>
        <begin position="68"/>
        <end position="86"/>
    </location>
</feature>
<keyword evidence="5" id="KW-0547">Nucleotide-binding</keyword>
<dbReference type="Gene3D" id="1.10.287.130">
    <property type="match status" value="1"/>
</dbReference>
<keyword evidence="9" id="KW-0472">Membrane</keyword>
<sequence length="408" mass="46875">MKNTEYYNKRSRRIYIFFMASITSLLLVGITLSPLTFKDHPIELIIQIILMFIVIFALFNFIKRDNTFSKVLFTTISSLYVYIKFWTYPDTSTMYSFVAIIPIFTIFLYNRIAFYIGWALNIIIGPTFVLLISFTDLKEKYSYIALDPIGNILEFLSIQLILLFVFLQTETKVIALEANYKEIQQAKQLNSIGQLAATIAHEIRNPITVVKGFAQLFQKTKTMNPDEKYYVDAMLKELEYAQIIINDYLSLAKPQTETLQVVEVNKEILKVTDLLASMANSQSIGFHLNLNQILYTKINPIEFKQVLVNLMKNAIESMHDAGFITINLLQENEYALIEIIDTGIGMSQETVDKLGTPFYSLKERGTGIGLTVCFNIIEKFKGKIKVSSKENEGSIFRIYLPIWQGENE</sequence>
<keyword evidence="12" id="KW-1185">Reference proteome</keyword>
<dbReference type="PANTHER" id="PTHR43065">
    <property type="entry name" value="SENSOR HISTIDINE KINASE"/>
    <property type="match status" value="1"/>
</dbReference>
<name>A0ABX2ZTJ1_9BACI</name>
<dbReference type="SUPFAM" id="SSF55874">
    <property type="entry name" value="ATPase domain of HSP90 chaperone/DNA topoisomerase II/histidine kinase"/>
    <property type="match status" value="1"/>
</dbReference>
<evidence type="ECO:0000256" key="4">
    <source>
        <dbReference type="ARBA" id="ARBA00022679"/>
    </source>
</evidence>
<feature type="transmembrane region" description="Helical" evidence="9">
    <location>
        <begin position="44"/>
        <end position="61"/>
    </location>
</feature>